<dbReference type="Proteomes" id="UP001501598">
    <property type="component" value="Unassembled WGS sequence"/>
</dbReference>
<dbReference type="PROSITE" id="PS50977">
    <property type="entry name" value="HTH_TETR_2"/>
    <property type="match status" value="1"/>
</dbReference>
<dbReference type="InterPro" id="IPR009057">
    <property type="entry name" value="Homeodomain-like_sf"/>
</dbReference>
<evidence type="ECO:0000256" key="2">
    <source>
        <dbReference type="ARBA" id="ARBA00023125"/>
    </source>
</evidence>
<dbReference type="SUPFAM" id="SSF46689">
    <property type="entry name" value="Homeodomain-like"/>
    <property type="match status" value="1"/>
</dbReference>
<dbReference type="PRINTS" id="PR00455">
    <property type="entry name" value="HTHTETR"/>
</dbReference>
<gene>
    <name evidence="7" type="ORF">GCM10023175_52460</name>
</gene>
<evidence type="ECO:0000313" key="7">
    <source>
        <dbReference type="EMBL" id="GAA4554473.1"/>
    </source>
</evidence>
<evidence type="ECO:0000256" key="4">
    <source>
        <dbReference type="PROSITE-ProRule" id="PRU00335"/>
    </source>
</evidence>
<dbReference type="Gene3D" id="1.10.10.60">
    <property type="entry name" value="Homeodomain-like"/>
    <property type="match status" value="1"/>
</dbReference>
<feature type="DNA-binding region" description="H-T-H motif" evidence="4">
    <location>
        <begin position="51"/>
        <end position="70"/>
    </location>
</feature>
<comment type="caution">
    <text evidence="7">The sequence shown here is derived from an EMBL/GenBank/DDBJ whole genome shotgun (WGS) entry which is preliminary data.</text>
</comment>
<protein>
    <submittedName>
        <fullName evidence="7">TetR family transcriptional regulator</fullName>
    </submittedName>
</protein>
<reference evidence="8" key="1">
    <citation type="journal article" date="2019" name="Int. J. Syst. Evol. Microbiol.">
        <title>The Global Catalogue of Microorganisms (GCM) 10K type strain sequencing project: providing services to taxonomists for standard genome sequencing and annotation.</title>
        <authorList>
            <consortium name="The Broad Institute Genomics Platform"/>
            <consortium name="The Broad Institute Genome Sequencing Center for Infectious Disease"/>
            <person name="Wu L."/>
            <person name="Ma J."/>
        </authorList>
    </citation>
    <scope>NUCLEOTIDE SEQUENCE [LARGE SCALE GENOMIC DNA]</scope>
    <source>
        <strain evidence="8">JCM 17906</strain>
    </source>
</reference>
<dbReference type="PROSITE" id="PS01081">
    <property type="entry name" value="HTH_TETR_1"/>
    <property type="match status" value="1"/>
</dbReference>
<feature type="domain" description="HTH tetR-type" evidence="6">
    <location>
        <begin position="28"/>
        <end position="88"/>
    </location>
</feature>
<evidence type="ECO:0000259" key="6">
    <source>
        <dbReference type="PROSITE" id="PS50977"/>
    </source>
</evidence>
<evidence type="ECO:0000313" key="8">
    <source>
        <dbReference type="Proteomes" id="UP001501598"/>
    </source>
</evidence>
<dbReference type="RefSeq" id="WP_345424085.1">
    <property type="nucleotide sequence ID" value="NZ_BAABGT010000083.1"/>
</dbReference>
<dbReference type="PANTHER" id="PTHR30055:SF234">
    <property type="entry name" value="HTH-TYPE TRANSCRIPTIONAL REGULATOR BETI"/>
    <property type="match status" value="1"/>
</dbReference>
<dbReference type="InterPro" id="IPR001647">
    <property type="entry name" value="HTH_TetR"/>
</dbReference>
<keyword evidence="8" id="KW-1185">Reference proteome</keyword>
<dbReference type="InterPro" id="IPR023772">
    <property type="entry name" value="DNA-bd_HTH_TetR-type_CS"/>
</dbReference>
<keyword evidence="1" id="KW-0805">Transcription regulation</keyword>
<dbReference type="Gene3D" id="1.10.357.10">
    <property type="entry name" value="Tetracycline Repressor, domain 2"/>
    <property type="match status" value="1"/>
</dbReference>
<dbReference type="InterPro" id="IPR050109">
    <property type="entry name" value="HTH-type_TetR-like_transc_reg"/>
</dbReference>
<evidence type="ECO:0000256" key="1">
    <source>
        <dbReference type="ARBA" id="ARBA00023015"/>
    </source>
</evidence>
<feature type="region of interest" description="Disordered" evidence="5">
    <location>
        <begin position="1"/>
        <end position="27"/>
    </location>
</feature>
<feature type="region of interest" description="Disordered" evidence="5">
    <location>
        <begin position="225"/>
        <end position="244"/>
    </location>
</feature>
<sequence>MKAGRRKWDMANDNQTPRRPGLREQRRDQLLHDVRQVALRQFGERGYEATTLKEICEEAGISLRTLFRHFRGKDDILASRIADWSRRIPEKLSEQPSDLPLLQAYRIALLATVGDLESDREEVRLTLRLYDEVPGIRGEYLGRAGGHAEDTMSVELAERLDVHLTDPRIRLLRSYITSAVVQAMSDWSRGAVPGDLGTLVDRYLATIDGVPDAITATPWVREEATADTAIAATTPRPGGRSAAR</sequence>
<keyword evidence="2 4" id="KW-0238">DNA-binding</keyword>
<dbReference type="Pfam" id="PF00440">
    <property type="entry name" value="TetR_N"/>
    <property type="match status" value="1"/>
</dbReference>
<proteinExistence type="predicted"/>
<accession>A0ABP8RZC6</accession>
<dbReference type="PANTHER" id="PTHR30055">
    <property type="entry name" value="HTH-TYPE TRANSCRIPTIONAL REGULATOR RUTR"/>
    <property type="match status" value="1"/>
</dbReference>
<evidence type="ECO:0000256" key="3">
    <source>
        <dbReference type="ARBA" id="ARBA00023163"/>
    </source>
</evidence>
<feature type="compositionally biased region" description="Basic and acidic residues" evidence="5">
    <location>
        <begin position="1"/>
        <end position="10"/>
    </location>
</feature>
<name>A0ABP8RZC6_9PSEU</name>
<keyword evidence="3" id="KW-0804">Transcription</keyword>
<dbReference type="EMBL" id="BAABGT010000083">
    <property type="protein sequence ID" value="GAA4554473.1"/>
    <property type="molecule type" value="Genomic_DNA"/>
</dbReference>
<evidence type="ECO:0000256" key="5">
    <source>
        <dbReference type="SAM" id="MobiDB-lite"/>
    </source>
</evidence>
<organism evidence="7 8">
    <name type="scientific">Pseudonocardia xishanensis</name>
    <dbReference type="NCBI Taxonomy" id="630995"/>
    <lineage>
        <taxon>Bacteria</taxon>
        <taxon>Bacillati</taxon>
        <taxon>Actinomycetota</taxon>
        <taxon>Actinomycetes</taxon>
        <taxon>Pseudonocardiales</taxon>
        <taxon>Pseudonocardiaceae</taxon>
        <taxon>Pseudonocardia</taxon>
    </lineage>
</organism>